<keyword evidence="4 5" id="KW-0472">Membrane</keyword>
<evidence type="ECO:0000256" key="5">
    <source>
        <dbReference type="SAM" id="Phobius"/>
    </source>
</evidence>
<feature type="transmembrane region" description="Helical" evidence="5">
    <location>
        <begin position="582"/>
        <end position="604"/>
    </location>
</feature>
<reference evidence="7 8" key="1">
    <citation type="journal article" date="2019" name="Int. J. Syst. Evol. Microbiol.">
        <title>Clostridium fermenticellae sp. nov., isolated from the mud in a fermentation cellar for the production of the Chinese liquor, baijiu.</title>
        <authorList>
            <person name="Xu P.X."/>
            <person name="Chai L.J."/>
            <person name="Qiu T."/>
            <person name="Zhang X.J."/>
            <person name="Lu Z.M."/>
            <person name="Xiao C."/>
            <person name="Wang S.T."/>
            <person name="Shen C.H."/>
            <person name="Shi J.S."/>
            <person name="Xu Z.H."/>
        </authorList>
    </citation>
    <scope>NUCLEOTIDE SEQUENCE [LARGE SCALE GENOMIC DNA]</scope>
    <source>
        <strain evidence="7 8">JN500901</strain>
    </source>
</reference>
<feature type="transmembrane region" description="Helical" evidence="5">
    <location>
        <begin position="67"/>
        <end position="85"/>
    </location>
</feature>
<dbReference type="GO" id="GO:0016874">
    <property type="term" value="F:ligase activity"/>
    <property type="evidence" value="ECO:0007669"/>
    <property type="project" value="UniProtKB-KW"/>
</dbReference>
<dbReference type="PANTHER" id="PTHR37422">
    <property type="entry name" value="TEICHURONIC ACID BIOSYNTHESIS PROTEIN TUAE"/>
    <property type="match status" value="1"/>
</dbReference>
<feature type="transmembrane region" description="Helical" evidence="5">
    <location>
        <begin position="128"/>
        <end position="149"/>
    </location>
</feature>
<keyword evidence="8" id="KW-1185">Reference proteome</keyword>
<keyword evidence="3 5" id="KW-1133">Transmembrane helix</keyword>
<evidence type="ECO:0000259" key="6">
    <source>
        <dbReference type="Pfam" id="PF04932"/>
    </source>
</evidence>
<feature type="transmembrane region" description="Helical" evidence="5">
    <location>
        <begin position="97"/>
        <end position="116"/>
    </location>
</feature>
<feature type="transmembrane region" description="Helical" evidence="5">
    <location>
        <begin position="156"/>
        <end position="177"/>
    </location>
</feature>
<evidence type="ECO:0000313" key="7">
    <source>
        <dbReference type="EMBL" id="AYD39326.1"/>
    </source>
</evidence>
<organism evidence="7 8">
    <name type="scientific">Clostridium fermenticellae</name>
    <dbReference type="NCBI Taxonomy" id="2068654"/>
    <lineage>
        <taxon>Bacteria</taxon>
        <taxon>Bacillati</taxon>
        <taxon>Bacillota</taxon>
        <taxon>Clostridia</taxon>
        <taxon>Eubacteriales</taxon>
        <taxon>Clostridiaceae</taxon>
        <taxon>Clostridium</taxon>
    </lineage>
</organism>
<feature type="transmembrane region" description="Helical" evidence="5">
    <location>
        <begin position="222"/>
        <end position="239"/>
    </location>
</feature>
<protein>
    <submittedName>
        <fullName evidence="7">O-antigen ligase family protein</fullName>
    </submittedName>
</protein>
<dbReference type="GO" id="GO:0016020">
    <property type="term" value="C:membrane"/>
    <property type="evidence" value="ECO:0007669"/>
    <property type="project" value="UniProtKB-SubCell"/>
</dbReference>
<name>A0A386H105_9CLOT</name>
<evidence type="ECO:0000256" key="4">
    <source>
        <dbReference type="ARBA" id="ARBA00023136"/>
    </source>
</evidence>
<dbReference type="PANTHER" id="PTHR37422:SF17">
    <property type="entry name" value="O-ANTIGEN LIGASE"/>
    <property type="match status" value="1"/>
</dbReference>
<feature type="transmembrane region" description="Helical" evidence="5">
    <location>
        <begin position="20"/>
        <end position="38"/>
    </location>
</feature>
<gene>
    <name evidence="7" type="ORF">D4Z93_01710</name>
</gene>
<dbReference type="AlphaFoldDB" id="A0A386H105"/>
<feature type="transmembrane region" description="Helical" evidence="5">
    <location>
        <begin position="519"/>
        <end position="543"/>
    </location>
</feature>
<dbReference type="InterPro" id="IPR051533">
    <property type="entry name" value="WaaL-like"/>
</dbReference>
<dbReference type="RefSeq" id="WP_119970035.1">
    <property type="nucleotide sequence ID" value="NZ_CP032416.1"/>
</dbReference>
<dbReference type="Proteomes" id="UP000266301">
    <property type="component" value="Chromosome"/>
</dbReference>
<dbReference type="OrthoDB" id="1762823at2"/>
<evidence type="ECO:0000256" key="1">
    <source>
        <dbReference type="ARBA" id="ARBA00004141"/>
    </source>
</evidence>
<dbReference type="InterPro" id="IPR007016">
    <property type="entry name" value="O-antigen_ligase-rel_domated"/>
</dbReference>
<feature type="transmembrane region" description="Helical" evidence="5">
    <location>
        <begin position="295"/>
        <end position="312"/>
    </location>
</feature>
<feature type="transmembrane region" description="Helical" evidence="5">
    <location>
        <begin position="555"/>
        <end position="576"/>
    </location>
</feature>
<sequence>MQDDLYKEFYGEEYDDKKWYSVIPIALLVFLIPIIVYGKQVNLTGNYYRFWNGASQSLDFFSYYKSMWIVILTVLLSVVFLVSVLRKSIKIQKMSIYIPIGVYSLFVILSTIFSKYKDIAVFGFVERYEGMIVLLCYMAILFITINMVNHKSAVKAVLIALIASAVVIGLIGIFQYFGHDIFKSVSGKKLILPASLQSMAGKLKFQFGDKIIYSTLYHYDYVGSYMAMLFPLTFTMLLLVKNKIYKLCLIPVTILMFLNLLLCHSRAGVLGGIISLIVLAIILRKHLIKNYKITAAALVVVIAGGIGFNIYSKGLLSDRIGSLFKDAGQLMSSSKKAKTPYLKDVTQNNNELNLAFSDNTLKVISNKGKLTFKDASDNTIKSSLNSKNGQEVLNDKRYKDFNIVVTDYSDTSSNKYGIQINRNNLKMPFLSYNDHFTFTDEKGDSVEIKDVPKLGFEGKEQLGSARGYIWSRSLPLLKHTILFGYGPDTFAAEFPQNDYIGKLTAYGTSTMLVDKAHDLYLAMGLNTGIVSLIAFIAIIVMYFKSSIKLYFTNDYEEFFSIVGLSVFIAVIGYLGAAFFNDSIVSVAPVFWTLLGLGIAVNAVLKNDKAKAEEQL</sequence>
<evidence type="ECO:0000313" key="8">
    <source>
        <dbReference type="Proteomes" id="UP000266301"/>
    </source>
</evidence>
<keyword evidence="2 5" id="KW-0812">Transmembrane</keyword>
<accession>A0A386H105</accession>
<evidence type="ECO:0000256" key="3">
    <source>
        <dbReference type="ARBA" id="ARBA00022989"/>
    </source>
</evidence>
<feature type="domain" description="O-antigen ligase-related" evidence="6">
    <location>
        <begin position="435"/>
        <end position="536"/>
    </location>
</feature>
<feature type="transmembrane region" description="Helical" evidence="5">
    <location>
        <begin position="267"/>
        <end position="283"/>
    </location>
</feature>
<dbReference type="EMBL" id="CP032416">
    <property type="protein sequence ID" value="AYD39326.1"/>
    <property type="molecule type" value="Genomic_DNA"/>
</dbReference>
<proteinExistence type="predicted"/>
<dbReference type="KEGG" id="cfer:D4Z93_01710"/>
<comment type="subcellular location">
    <subcellularLocation>
        <location evidence="1">Membrane</location>
        <topology evidence="1">Multi-pass membrane protein</topology>
    </subcellularLocation>
</comment>
<dbReference type="Pfam" id="PF04932">
    <property type="entry name" value="Wzy_C"/>
    <property type="match status" value="1"/>
</dbReference>
<keyword evidence="7" id="KW-0436">Ligase</keyword>
<evidence type="ECO:0000256" key="2">
    <source>
        <dbReference type="ARBA" id="ARBA00022692"/>
    </source>
</evidence>